<dbReference type="Pfam" id="PF03703">
    <property type="entry name" value="bPH_2"/>
    <property type="match status" value="1"/>
</dbReference>
<evidence type="ECO:0000313" key="4">
    <source>
        <dbReference type="Proteomes" id="UP000198949"/>
    </source>
</evidence>
<evidence type="ECO:0000259" key="2">
    <source>
        <dbReference type="Pfam" id="PF03703"/>
    </source>
</evidence>
<feature type="domain" description="YdbS-like PH" evidence="2">
    <location>
        <begin position="80"/>
        <end position="157"/>
    </location>
</feature>
<dbReference type="AlphaFoldDB" id="A0A1G6WTX9"/>
<accession>A0A1G6WTX9</accession>
<sequence length="168" mass="18396">MSAKAIPVWDLWPSGIEWQPMSRQLRTVWVLRSLLNVLILAVVAAIPLTIWLGWDGLLWALGGYVVLAGLRSLAVARTVATWGFAERDEDLLVRHGLLTRRLSIVPYGRIQLIDLSAGPIERMFGLTTVQVRTAALGSTTEVPGLDPPVAAALRDRLAVRAAEVREGL</sequence>
<dbReference type="PANTHER" id="PTHR34473:SF3">
    <property type="entry name" value="TRANSMEMBRANE PROTEIN-RELATED"/>
    <property type="match status" value="1"/>
</dbReference>
<gene>
    <name evidence="3" type="ORF">SAMN05216270_106175</name>
</gene>
<keyword evidence="1" id="KW-0472">Membrane</keyword>
<feature type="transmembrane region" description="Helical" evidence="1">
    <location>
        <begin position="56"/>
        <end position="74"/>
    </location>
</feature>
<keyword evidence="1" id="KW-1133">Transmembrane helix</keyword>
<dbReference type="InterPro" id="IPR005182">
    <property type="entry name" value="YdbS-like_PH"/>
</dbReference>
<name>A0A1G6WTX9_9ACTN</name>
<evidence type="ECO:0000313" key="3">
    <source>
        <dbReference type="EMBL" id="SDD68485.1"/>
    </source>
</evidence>
<dbReference type="Proteomes" id="UP000198949">
    <property type="component" value="Unassembled WGS sequence"/>
</dbReference>
<evidence type="ECO:0000256" key="1">
    <source>
        <dbReference type="SAM" id="Phobius"/>
    </source>
</evidence>
<dbReference type="OrthoDB" id="7364633at2"/>
<keyword evidence="4" id="KW-1185">Reference proteome</keyword>
<dbReference type="EMBL" id="FNAD01000006">
    <property type="protein sequence ID" value="SDD68485.1"/>
    <property type="molecule type" value="Genomic_DNA"/>
</dbReference>
<proteinExistence type="predicted"/>
<feature type="transmembrane region" description="Helical" evidence="1">
    <location>
        <begin position="29"/>
        <end position="50"/>
    </location>
</feature>
<dbReference type="STRING" id="58114.SAMN05216270_106175"/>
<protein>
    <recommendedName>
        <fullName evidence="2">YdbS-like PH domain-containing protein</fullName>
    </recommendedName>
</protein>
<reference evidence="4" key="1">
    <citation type="submission" date="2016-10" db="EMBL/GenBank/DDBJ databases">
        <authorList>
            <person name="Varghese N."/>
            <person name="Submissions S."/>
        </authorList>
    </citation>
    <scope>NUCLEOTIDE SEQUENCE [LARGE SCALE GENOMIC DNA]</scope>
    <source>
        <strain evidence="4">CGMCC 4.3516</strain>
    </source>
</reference>
<dbReference type="RefSeq" id="WP_091034553.1">
    <property type="nucleotide sequence ID" value="NZ_FNAD01000006.1"/>
</dbReference>
<keyword evidence="1" id="KW-0812">Transmembrane</keyword>
<dbReference type="PANTHER" id="PTHR34473">
    <property type="entry name" value="UPF0699 TRANSMEMBRANE PROTEIN YDBS"/>
    <property type="match status" value="1"/>
</dbReference>
<organism evidence="3 4">
    <name type="scientific">Glycomyces harbinensis</name>
    <dbReference type="NCBI Taxonomy" id="58114"/>
    <lineage>
        <taxon>Bacteria</taxon>
        <taxon>Bacillati</taxon>
        <taxon>Actinomycetota</taxon>
        <taxon>Actinomycetes</taxon>
        <taxon>Glycomycetales</taxon>
        <taxon>Glycomycetaceae</taxon>
        <taxon>Glycomyces</taxon>
    </lineage>
</organism>